<dbReference type="EMBL" id="AP022567">
    <property type="protein sequence ID" value="BBX31487.1"/>
    <property type="molecule type" value="Genomic_DNA"/>
</dbReference>
<keyword evidence="4" id="KW-1185">Reference proteome</keyword>
<protein>
    <submittedName>
        <fullName evidence="2">Transcriptional regulator</fullName>
    </submittedName>
</protein>
<dbReference type="SMART" id="SM00347">
    <property type="entry name" value="HTH_MARR"/>
    <property type="match status" value="1"/>
</dbReference>
<proteinExistence type="predicted"/>
<dbReference type="SUPFAM" id="SSF46785">
    <property type="entry name" value="Winged helix' DNA-binding domain"/>
    <property type="match status" value="1"/>
</dbReference>
<reference evidence="2" key="2">
    <citation type="submission" date="2020-02" db="EMBL/GenBank/DDBJ databases">
        <authorList>
            <person name="Matsumoto Y."/>
            <person name="Motooka D."/>
            <person name="Nakamura S."/>
        </authorList>
    </citation>
    <scope>NUCLEOTIDE SEQUENCE</scope>
    <source>
        <strain evidence="2">JCM 12375</strain>
    </source>
</reference>
<evidence type="ECO:0000313" key="5">
    <source>
        <dbReference type="Proteomes" id="UP001241092"/>
    </source>
</evidence>
<evidence type="ECO:0000313" key="3">
    <source>
        <dbReference type="EMBL" id="BDY26607.1"/>
    </source>
</evidence>
<dbReference type="Proteomes" id="UP001241092">
    <property type="component" value="Chromosome"/>
</dbReference>
<dbReference type="InterPro" id="IPR039422">
    <property type="entry name" value="MarR/SlyA-like"/>
</dbReference>
<sequence>MARGQLEVTKTPVDELVAFETATRDLVGVALRSVEQLEVSLPQFRLLLALQEMGRSTSTDCAKALGVVGSSVTRLADRLHASGHLVRGSDPSNRSIVTLELTPQGRKLVKQVSTRRRRELSRVLDRIDPADRAACAAVLRTLHERFGDGYAEDLYNPMPL</sequence>
<reference evidence="3" key="3">
    <citation type="submission" date="2023-03" db="EMBL/GenBank/DDBJ databases">
        <title>Draft genome sequence of a Mycolicibacterium mageritense strain H4_3_1 isolated from a hybrid biological-inorganic system reactor.</title>
        <authorList>
            <person name="Feng X."/>
            <person name="Kazama D."/>
            <person name="Sato K."/>
            <person name="Kobayashi H."/>
        </authorList>
    </citation>
    <scope>NUCLEOTIDE SEQUENCE</scope>
    <source>
        <strain evidence="3">H4_3_1</strain>
    </source>
</reference>
<reference evidence="2 4" key="1">
    <citation type="journal article" date="2019" name="Emerg. Microbes Infect.">
        <title>Comprehensive subspecies identification of 175 nontuberculous mycobacteria species based on 7547 genomic profiles.</title>
        <authorList>
            <person name="Matsumoto Y."/>
            <person name="Kinjo T."/>
            <person name="Motooka D."/>
            <person name="Nabeya D."/>
            <person name="Jung N."/>
            <person name="Uechi K."/>
            <person name="Horii T."/>
            <person name="Iida T."/>
            <person name="Fujita J."/>
            <person name="Nakamura S."/>
        </authorList>
    </citation>
    <scope>NUCLEOTIDE SEQUENCE [LARGE SCALE GENOMIC DNA]</scope>
    <source>
        <strain evidence="2 4">JCM 12375</strain>
    </source>
</reference>
<accession>A0AAI8XLB1</accession>
<dbReference type="GO" id="GO:0006950">
    <property type="term" value="P:response to stress"/>
    <property type="evidence" value="ECO:0007669"/>
    <property type="project" value="TreeGrafter"/>
</dbReference>
<dbReference type="Gene3D" id="1.10.10.10">
    <property type="entry name" value="Winged helix-like DNA-binding domain superfamily/Winged helix DNA-binding domain"/>
    <property type="match status" value="1"/>
</dbReference>
<dbReference type="PANTHER" id="PTHR33164:SF94">
    <property type="entry name" value="TRANSCRIPTIONAL REGULATORY PROTEIN-RELATED"/>
    <property type="match status" value="1"/>
</dbReference>
<dbReference type="EMBL" id="AP027452">
    <property type="protein sequence ID" value="BDY26607.1"/>
    <property type="molecule type" value="Genomic_DNA"/>
</dbReference>
<organism evidence="3 5">
    <name type="scientific">Mycolicibacterium mageritense</name>
    <name type="common">Mycobacterium mageritense</name>
    <dbReference type="NCBI Taxonomy" id="53462"/>
    <lineage>
        <taxon>Bacteria</taxon>
        <taxon>Bacillati</taxon>
        <taxon>Actinomycetota</taxon>
        <taxon>Actinomycetes</taxon>
        <taxon>Mycobacteriales</taxon>
        <taxon>Mycobacteriaceae</taxon>
        <taxon>Mycolicibacterium</taxon>
    </lineage>
</organism>
<name>A0AAI8XLB1_MYCME</name>
<dbReference type="Proteomes" id="UP000465622">
    <property type="component" value="Chromosome"/>
</dbReference>
<dbReference type="RefSeq" id="WP_051579073.1">
    <property type="nucleotide sequence ID" value="NZ_AP022567.1"/>
</dbReference>
<dbReference type="AlphaFoldDB" id="A0AAI8XLB1"/>
<evidence type="ECO:0000313" key="2">
    <source>
        <dbReference type="EMBL" id="BBX31487.1"/>
    </source>
</evidence>
<feature type="domain" description="HTH marR-type" evidence="1">
    <location>
        <begin position="1"/>
        <end position="144"/>
    </location>
</feature>
<dbReference type="Pfam" id="PF12802">
    <property type="entry name" value="MarR_2"/>
    <property type="match status" value="1"/>
</dbReference>
<dbReference type="GO" id="GO:0003700">
    <property type="term" value="F:DNA-binding transcription factor activity"/>
    <property type="evidence" value="ECO:0007669"/>
    <property type="project" value="InterPro"/>
</dbReference>
<evidence type="ECO:0000313" key="4">
    <source>
        <dbReference type="Proteomes" id="UP000465622"/>
    </source>
</evidence>
<gene>
    <name evidence="3" type="ORF">hbim_00521</name>
    <name evidence="2" type="ORF">MMAGJ_07690</name>
</gene>
<dbReference type="PANTHER" id="PTHR33164">
    <property type="entry name" value="TRANSCRIPTIONAL REGULATOR, MARR FAMILY"/>
    <property type="match status" value="1"/>
</dbReference>
<dbReference type="InterPro" id="IPR036388">
    <property type="entry name" value="WH-like_DNA-bd_sf"/>
</dbReference>
<dbReference type="InterPro" id="IPR000835">
    <property type="entry name" value="HTH_MarR-typ"/>
</dbReference>
<evidence type="ECO:0000259" key="1">
    <source>
        <dbReference type="PROSITE" id="PS50995"/>
    </source>
</evidence>
<dbReference type="PROSITE" id="PS50995">
    <property type="entry name" value="HTH_MARR_2"/>
    <property type="match status" value="1"/>
</dbReference>
<dbReference type="InterPro" id="IPR036390">
    <property type="entry name" value="WH_DNA-bd_sf"/>
</dbReference>